<dbReference type="EMBL" id="MU856883">
    <property type="protein sequence ID" value="KAK4155659.1"/>
    <property type="molecule type" value="Genomic_DNA"/>
</dbReference>
<evidence type="ECO:0000313" key="4">
    <source>
        <dbReference type="Proteomes" id="UP001302745"/>
    </source>
</evidence>
<reference evidence="3" key="2">
    <citation type="submission" date="2023-05" db="EMBL/GenBank/DDBJ databases">
        <authorList>
            <consortium name="Lawrence Berkeley National Laboratory"/>
            <person name="Steindorff A."/>
            <person name="Hensen N."/>
            <person name="Bonometti L."/>
            <person name="Westerberg I."/>
            <person name="Brannstrom I.O."/>
            <person name="Guillou S."/>
            <person name="Cros-Aarteil S."/>
            <person name="Calhoun S."/>
            <person name="Haridas S."/>
            <person name="Kuo A."/>
            <person name="Mondo S."/>
            <person name="Pangilinan J."/>
            <person name="Riley R."/>
            <person name="Labutti K."/>
            <person name="Andreopoulos B."/>
            <person name="Lipzen A."/>
            <person name="Chen C."/>
            <person name="Yanf M."/>
            <person name="Daum C."/>
            <person name="Ng V."/>
            <person name="Clum A."/>
            <person name="Ohm R."/>
            <person name="Martin F."/>
            <person name="Silar P."/>
            <person name="Natvig D."/>
            <person name="Lalanne C."/>
            <person name="Gautier V."/>
            <person name="Ament-Velasquez S.L."/>
            <person name="Kruys A."/>
            <person name="Hutchinson M.I."/>
            <person name="Powell A.J."/>
            <person name="Barry K."/>
            <person name="Miller A.N."/>
            <person name="Grigoriev I.V."/>
            <person name="Debuchy R."/>
            <person name="Gladieux P."/>
            <person name="Thoren M.H."/>
            <person name="Johannesson H."/>
        </authorList>
    </citation>
    <scope>NUCLEOTIDE SEQUENCE</scope>
    <source>
        <strain evidence="3">CBS 538.74</strain>
    </source>
</reference>
<organism evidence="3 4">
    <name type="scientific">Chaetomidium leptoderma</name>
    <dbReference type="NCBI Taxonomy" id="669021"/>
    <lineage>
        <taxon>Eukaryota</taxon>
        <taxon>Fungi</taxon>
        <taxon>Dikarya</taxon>
        <taxon>Ascomycota</taxon>
        <taxon>Pezizomycotina</taxon>
        <taxon>Sordariomycetes</taxon>
        <taxon>Sordariomycetidae</taxon>
        <taxon>Sordariales</taxon>
        <taxon>Chaetomiaceae</taxon>
        <taxon>Chaetomidium</taxon>
    </lineage>
</organism>
<gene>
    <name evidence="3" type="ORF">C8A00DRAFT_31502</name>
</gene>
<comment type="caution">
    <text evidence="3">The sequence shown here is derived from an EMBL/GenBank/DDBJ whole genome shotgun (WGS) entry which is preliminary data.</text>
</comment>
<keyword evidence="1" id="KW-0175">Coiled coil</keyword>
<proteinExistence type="predicted"/>
<feature type="compositionally biased region" description="Basic and acidic residues" evidence="2">
    <location>
        <begin position="15"/>
        <end position="24"/>
    </location>
</feature>
<name>A0AAN6VQV9_9PEZI</name>
<protein>
    <submittedName>
        <fullName evidence="3">Uncharacterized protein</fullName>
    </submittedName>
</protein>
<evidence type="ECO:0000256" key="2">
    <source>
        <dbReference type="SAM" id="MobiDB-lite"/>
    </source>
</evidence>
<evidence type="ECO:0000313" key="3">
    <source>
        <dbReference type="EMBL" id="KAK4155659.1"/>
    </source>
</evidence>
<dbReference type="Proteomes" id="UP001302745">
    <property type="component" value="Unassembled WGS sequence"/>
</dbReference>
<reference evidence="3" key="1">
    <citation type="journal article" date="2023" name="Mol. Phylogenet. Evol.">
        <title>Genome-scale phylogeny and comparative genomics of the fungal order Sordariales.</title>
        <authorList>
            <person name="Hensen N."/>
            <person name="Bonometti L."/>
            <person name="Westerberg I."/>
            <person name="Brannstrom I.O."/>
            <person name="Guillou S."/>
            <person name="Cros-Aarteil S."/>
            <person name="Calhoun S."/>
            <person name="Haridas S."/>
            <person name="Kuo A."/>
            <person name="Mondo S."/>
            <person name="Pangilinan J."/>
            <person name="Riley R."/>
            <person name="LaButti K."/>
            <person name="Andreopoulos B."/>
            <person name="Lipzen A."/>
            <person name="Chen C."/>
            <person name="Yan M."/>
            <person name="Daum C."/>
            <person name="Ng V."/>
            <person name="Clum A."/>
            <person name="Steindorff A."/>
            <person name="Ohm R.A."/>
            <person name="Martin F."/>
            <person name="Silar P."/>
            <person name="Natvig D.O."/>
            <person name="Lalanne C."/>
            <person name="Gautier V."/>
            <person name="Ament-Velasquez S.L."/>
            <person name="Kruys A."/>
            <person name="Hutchinson M.I."/>
            <person name="Powell A.J."/>
            <person name="Barry K."/>
            <person name="Miller A.N."/>
            <person name="Grigoriev I.V."/>
            <person name="Debuchy R."/>
            <person name="Gladieux P."/>
            <person name="Hiltunen Thoren M."/>
            <person name="Johannesson H."/>
        </authorList>
    </citation>
    <scope>NUCLEOTIDE SEQUENCE</scope>
    <source>
        <strain evidence="3">CBS 538.74</strain>
    </source>
</reference>
<dbReference type="AlphaFoldDB" id="A0AAN6VQV9"/>
<feature type="coiled-coil region" evidence="1">
    <location>
        <begin position="211"/>
        <end position="272"/>
    </location>
</feature>
<evidence type="ECO:0000256" key="1">
    <source>
        <dbReference type="SAM" id="Coils"/>
    </source>
</evidence>
<feature type="region of interest" description="Disordered" evidence="2">
    <location>
        <begin position="1"/>
        <end position="50"/>
    </location>
</feature>
<keyword evidence="4" id="KW-1185">Reference proteome</keyword>
<sequence length="354" mass="38977">MTGGKFNSTRRAKCRAADAAKAVETEGAEAEQSANMDIDSEPQPANPQTGFLHTSAKIADAAGNGFTTAQNDGDRSTAIASLDMREVAKALKAAVDDSSDQNLNALLRAVDFDVVALANLAINNHNMPKALTILLSTAVMMSEDKATEAQKEALTAQSNCDGVFQLNSHNTHVLLAQGAHVSDLMRRVSALEDFPLASPSSSKGNAEGDRMAALEKMLVATNARLQRLEKQCDKYWAMAEKAMQDIDRPDDMNDLMGRMQVLADMRRKAEEKAFERRDHLRQQEMQKFRNDLASRRAMEKMRDATITDLQSNFRKMRTYFIASMSGDLTIEELKERFSQLLLHGSNAPQEGSST</sequence>
<accession>A0AAN6VQV9</accession>